<dbReference type="InterPro" id="IPR001789">
    <property type="entry name" value="Sig_transdc_resp-reg_receiver"/>
</dbReference>
<dbReference type="SUPFAM" id="SSF52172">
    <property type="entry name" value="CheY-like"/>
    <property type="match status" value="1"/>
</dbReference>
<evidence type="ECO:0000259" key="4">
    <source>
        <dbReference type="PROSITE" id="PS50043"/>
    </source>
</evidence>
<dbReference type="Pfam" id="PF00196">
    <property type="entry name" value="GerE"/>
    <property type="match status" value="1"/>
</dbReference>
<dbReference type="GO" id="GO:0003677">
    <property type="term" value="F:DNA binding"/>
    <property type="evidence" value="ECO:0007669"/>
    <property type="project" value="UniProtKB-KW"/>
</dbReference>
<dbReference type="SMART" id="SM00448">
    <property type="entry name" value="REC"/>
    <property type="match status" value="1"/>
</dbReference>
<dbReference type="InterPro" id="IPR039420">
    <property type="entry name" value="WalR-like"/>
</dbReference>
<dbReference type="InterPro" id="IPR016032">
    <property type="entry name" value="Sig_transdc_resp-reg_C-effctor"/>
</dbReference>
<evidence type="ECO:0000256" key="2">
    <source>
        <dbReference type="ARBA" id="ARBA00023125"/>
    </source>
</evidence>
<dbReference type="InterPro" id="IPR011006">
    <property type="entry name" value="CheY-like_superfamily"/>
</dbReference>
<evidence type="ECO:0000256" key="1">
    <source>
        <dbReference type="ARBA" id="ARBA00022553"/>
    </source>
</evidence>
<dbReference type="PROSITE" id="PS50043">
    <property type="entry name" value="HTH_LUXR_2"/>
    <property type="match status" value="1"/>
</dbReference>
<feature type="domain" description="Response regulatory" evidence="5">
    <location>
        <begin position="7"/>
        <end position="126"/>
    </location>
</feature>
<keyword evidence="1 3" id="KW-0597">Phosphoprotein</keyword>
<dbReference type="PRINTS" id="PR00038">
    <property type="entry name" value="HTHLUXR"/>
</dbReference>
<accession>A0A3N6MYL8</accession>
<sequence>MSNVKIRIALADDHPAVLSGLKHDLSAIPTLEVIGTAADSGELVKLLNSTPCDVLITDYAMPGGQYGDGLTLLAYLRRTYPTLRVVVFTMIENVGLVQEIVKLGVQSVLSKSFDTGHLISAVHAVFAGATYFRTSLRETDELRAEFSSATGSQTRTLTNREMEVVRLFVSGLSVSEIAERLNRTKQTISAQKGRAMRKLGIERDADLFQLAYETGLVTAAHTPK</sequence>
<dbReference type="Gene3D" id="1.10.10.10">
    <property type="entry name" value="Winged helix-like DNA-binding domain superfamily/Winged helix DNA-binding domain"/>
    <property type="match status" value="1"/>
</dbReference>
<evidence type="ECO:0000313" key="6">
    <source>
        <dbReference type="EMBL" id="RQH07125.1"/>
    </source>
</evidence>
<dbReference type="SUPFAM" id="SSF46894">
    <property type="entry name" value="C-terminal effector domain of the bipartite response regulators"/>
    <property type="match status" value="1"/>
</dbReference>
<dbReference type="EMBL" id="RQIS01000006">
    <property type="protein sequence ID" value="RQH07125.1"/>
    <property type="molecule type" value="Genomic_DNA"/>
</dbReference>
<dbReference type="InterPro" id="IPR036388">
    <property type="entry name" value="WH-like_DNA-bd_sf"/>
</dbReference>
<dbReference type="PANTHER" id="PTHR43214:SF17">
    <property type="entry name" value="TRANSCRIPTIONAL REGULATORY PROTEIN RCSB"/>
    <property type="match status" value="1"/>
</dbReference>
<dbReference type="InterPro" id="IPR058245">
    <property type="entry name" value="NreC/VraR/RcsB-like_REC"/>
</dbReference>
<dbReference type="CDD" id="cd06170">
    <property type="entry name" value="LuxR_C_like"/>
    <property type="match status" value="1"/>
</dbReference>
<gene>
    <name evidence="6" type="ORF">D1Y85_10735</name>
</gene>
<reference evidence="6 7" key="1">
    <citation type="submission" date="2018-11" db="EMBL/GenBank/DDBJ databases">
        <title>Paraburkholderia sp. DHOA04, isolated from soil.</title>
        <authorList>
            <person name="Gao Z.-H."/>
            <person name="Qiu L.-H."/>
            <person name="Fu J.-C."/>
        </authorList>
    </citation>
    <scope>NUCLEOTIDE SEQUENCE [LARGE SCALE GENOMIC DNA]</scope>
    <source>
        <strain evidence="6 7">DHOA04</strain>
    </source>
</reference>
<organism evidence="6 7">
    <name type="scientific">Paraburkholderia dinghuensis</name>
    <dbReference type="NCBI Taxonomy" id="2305225"/>
    <lineage>
        <taxon>Bacteria</taxon>
        <taxon>Pseudomonadati</taxon>
        <taxon>Pseudomonadota</taxon>
        <taxon>Betaproteobacteria</taxon>
        <taxon>Burkholderiales</taxon>
        <taxon>Burkholderiaceae</taxon>
        <taxon>Paraburkholderia</taxon>
    </lineage>
</organism>
<dbReference type="AlphaFoldDB" id="A0A3N6MYL8"/>
<evidence type="ECO:0000256" key="3">
    <source>
        <dbReference type="PROSITE-ProRule" id="PRU00169"/>
    </source>
</evidence>
<dbReference type="RefSeq" id="WP_124151017.1">
    <property type="nucleotide sequence ID" value="NZ_RQIS01000006.1"/>
</dbReference>
<protein>
    <submittedName>
        <fullName evidence="6">DNA-binding response regulator</fullName>
    </submittedName>
</protein>
<dbReference type="GO" id="GO:0000160">
    <property type="term" value="P:phosphorelay signal transduction system"/>
    <property type="evidence" value="ECO:0007669"/>
    <property type="project" value="InterPro"/>
</dbReference>
<dbReference type="GO" id="GO:0006355">
    <property type="term" value="P:regulation of DNA-templated transcription"/>
    <property type="evidence" value="ECO:0007669"/>
    <property type="project" value="InterPro"/>
</dbReference>
<evidence type="ECO:0000313" key="7">
    <source>
        <dbReference type="Proteomes" id="UP000272778"/>
    </source>
</evidence>
<dbReference type="OrthoDB" id="8585266at2"/>
<dbReference type="PANTHER" id="PTHR43214">
    <property type="entry name" value="TWO-COMPONENT RESPONSE REGULATOR"/>
    <property type="match status" value="1"/>
</dbReference>
<proteinExistence type="predicted"/>
<comment type="caution">
    <text evidence="6">The sequence shown here is derived from an EMBL/GenBank/DDBJ whole genome shotgun (WGS) entry which is preliminary data.</text>
</comment>
<dbReference type="InterPro" id="IPR000792">
    <property type="entry name" value="Tscrpt_reg_LuxR_C"/>
</dbReference>
<name>A0A3N6MYL8_9BURK</name>
<dbReference type="PROSITE" id="PS50110">
    <property type="entry name" value="RESPONSE_REGULATORY"/>
    <property type="match status" value="1"/>
</dbReference>
<evidence type="ECO:0000259" key="5">
    <source>
        <dbReference type="PROSITE" id="PS50110"/>
    </source>
</evidence>
<dbReference type="SMART" id="SM00421">
    <property type="entry name" value="HTH_LUXR"/>
    <property type="match status" value="1"/>
</dbReference>
<feature type="domain" description="HTH luxR-type" evidence="4">
    <location>
        <begin position="150"/>
        <end position="215"/>
    </location>
</feature>
<dbReference type="PROSITE" id="PS00622">
    <property type="entry name" value="HTH_LUXR_1"/>
    <property type="match status" value="1"/>
</dbReference>
<keyword evidence="7" id="KW-1185">Reference proteome</keyword>
<feature type="modified residue" description="4-aspartylphosphate" evidence="3">
    <location>
        <position position="58"/>
    </location>
</feature>
<dbReference type="Proteomes" id="UP000272778">
    <property type="component" value="Unassembled WGS sequence"/>
</dbReference>
<keyword evidence="2 6" id="KW-0238">DNA-binding</keyword>
<dbReference type="Gene3D" id="3.40.50.2300">
    <property type="match status" value="1"/>
</dbReference>
<dbReference type="CDD" id="cd17535">
    <property type="entry name" value="REC_NarL-like"/>
    <property type="match status" value="1"/>
</dbReference>
<dbReference type="Pfam" id="PF00072">
    <property type="entry name" value="Response_reg"/>
    <property type="match status" value="1"/>
</dbReference>